<organism evidence="1 2">
    <name type="scientific">Setaria italica</name>
    <name type="common">Foxtail millet</name>
    <name type="synonym">Panicum italicum</name>
    <dbReference type="NCBI Taxonomy" id="4555"/>
    <lineage>
        <taxon>Eukaryota</taxon>
        <taxon>Viridiplantae</taxon>
        <taxon>Streptophyta</taxon>
        <taxon>Embryophyta</taxon>
        <taxon>Tracheophyta</taxon>
        <taxon>Spermatophyta</taxon>
        <taxon>Magnoliopsida</taxon>
        <taxon>Liliopsida</taxon>
        <taxon>Poales</taxon>
        <taxon>Poaceae</taxon>
        <taxon>PACMAD clade</taxon>
        <taxon>Panicoideae</taxon>
        <taxon>Panicodae</taxon>
        <taxon>Paniceae</taxon>
        <taxon>Cenchrinae</taxon>
        <taxon>Setaria</taxon>
    </lineage>
</organism>
<dbReference type="Gramene" id="KQL24123">
    <property type="protein sequence ID" value="KQL24123"/>
    <property type="gene ID" value="SETIT_032853mg"/>
</dbReference>
<dbReference type="Proteomes" id="UP000004995">
    <property type="component" value="Unassembled WGS sequence"/>
</dbReference>
<dbReference type="EMBL" id="AGNK02001014">
    <property type="status" value="NOT_ANNOTATED_CDS"/>
    <property type="molecule type" value="Genomic_DNA"/>
</dbReference>
<dbReference type="EnsemblPlants" id="KQL24123">
    <property type="protein sequence ID" value="KQL24123"/>
    <property type="gene ID" value="SETIT_032853mg"/>
</dbReference>
<reference evidence="2" key="1">
    <citation type="journal article" date="2012" name="Nat. Biotechnol.">
        <title>Reference genome sequence of the model plant Setaria.</title>
        <authorList>
            <person name="Bennetzen J.L."/>
            <person name="Schmutz J."/>
            <person name="Wang H."/>
            <person name="Percifield R."/>
            <person name="Hawkins J."/>
            <person name="Pontaroli A.C."/>
            <person name="Estep M."/>
            <person name="Feng L."/>
            <person name="Vaughn J.N."/>
            <person name="Grimwood J."/>
            <person name="Jenkins J."/>
            <person name="Barry K."/>
            <person name="Lindquist E."/>
            <person name="Hellsten U."/>
            <person name="Deshpande S."/>
            <person name="Wang X."/>
            <person name="Wu X."/>
            <person name="Mitros T."/>
            <person name="Triplett J."/>
            <person name="Yang X."/>
            <person name="Ye C.Y."/>
            <person name="Mauro-Herrera M."/>
            <person name="Wang L."/>
            <person name="Li P."/>
            <person name="Sharma M."/>
            <person name="Sharma R."/>
            <person name="Ronald P.C."/>
            <person name="Panaud O."/>
            <person name="Kellogg E.A."/>
            <person name="Brutnell T.P."/>
            <person name="Doust A.N."/>
            <person name="Tuskan G.A."/>
            <person name="Rokhsar D."/>
            <person name="Devos K.M."/>
        </authorList>
    </citation>
    <scope>NUCLEOTIDE SEQUENCE [LARGE SCALE GENOMIC DNA]</scope>
    <source>
        <strain evidence="2">cv. Yugu1</strain>
    </source>
</reference>
<evidence type="ECO:0000313" key="1">
    <source>
        <dbReference type="EnsemblPlants" id="KQL24123"/>
    </source>
</evidence>
<dbReference type="InParanoid" id="K4A1V7"/>
<protein>
    <submittedName>
        <fullName evidence="1">Uncharacterized protein</fullName>
    </submittedName>
</protein>
<accession>K4A1V7</accession>
<name>K4A1V7_SETIT</name>
<dbReference type="PANTHER" id="PTHR33207">
    <property type="entry name" value="F-BOX DOMAIN CONTAINING PROTEIN-RELATED"/>
    <property type="match status" value="1"/>
</dbReference>
<dbReference type="HOGENOM" id="CLU_971146_0_0_1"/>
<proteinExistence type="predicted"/>
<evidence type="ECO:0000313" key="2">
    <source>
        <dbReference type="Proteomes" id="UP000004995"/>
    </source>
</evidence>
<sequence length="287" mass="32137">MAPRRSDAVFRRRYRSLHIPPAAAGAYHNDPRIQRLFFIPSPVKDSRGSLLLLDRFHLEKGTGWLSDLVVCEPLTWRYEIIPPLSTSTNYQYQLVEAFLVDNGDGTEEGCDGMSNFRVLCVLQGYNRTYAGVFTSGSTSWWGRIFGALPAELSSFVLPHNIEDWDGGDGHMSWCSMTVTAGRESEPLVVVGELGCNVKVYARQHGSGGEWALQKSIELSEATRGLLRFGCWDLIQAASLSHYRPGSVLIQQESGSRVTCFRLDVETVEMQMLPDQNAYSIEVPLPWK</sequence>
<dbReference type="AlphaFoldDB" id="K4A1V7"/>
<reference evidence="1" key="2">
    <citation type="submission" date="2018-08" db="UniProtKB">
        <authorList>
            <consortium name="EnsemblPlants"/>
        </authorList>
    </citation>
    <scope>IDENTIFICATION</scope>
    <source>
        <strain evidence="1">Yugu1</strain>
    </source>
</reference>
<keyword evidence="2" id="KW-1185">Reference proteome</keyword>